<dbReference type="EMBL" id="CP009285">
    <property type="protein sequence ID" value="AIQ58990.1"/>
    <property type="molecule type" value="Genomic_DNA"/>
</dbReference>
<dbReference type="Pfam" id="PF17676">
    <property type="entry name" value="Peptidase_S66C"/>
    <property type="match status" value="1"/>
</dbReference>
<dbReference type="Gene3D" id="3.50.30.60">
    <property type="entry name" value="LD-carboxypeptidase A C-terminal domain-like"/>
    <property type="match status" value="1"/>
</dbReference>
<name>A0A089LFX6_PAEBO</name>
<sequence>MQAAKLKAGDEIRIISPANSLGIIAKDQLEHATKLLEKLGFTVSFAGHAYEQDIFGSSSVASRVEDIHNAFSDPQVKGILTTLGGHNSNQLLQELDYDLIAANPKRLCGYSDITVLSNAIYAKTGLLTYSGPHFSTFGMKLGNEYTVECFKKMMMGHEAVTVEPSEHWSDDAWFIDQENRVFEKNSGPYIINEGETEGTLLGGNLCTLSLLHGTEYMPDLEGSVLFLEDDFEVYPEVFDRDLVSLIQQPGFSGVKGLALGRFQRGSRMSREILLTIIESKKELEQLPVIADVNFGHASPIITFPIGGRVSLQALQEKVELKIWE</sequence>
<dbReference type="AlphaFoldDB" id="A0A089LFX6"/>
<dbReference type="InterPro" id="IPR003507">
    <property type="entry name" value="S66_fam"/>
</dbReference>
<feature type="active site" description="Charge relay system" evidence="3">
    <location>
        <position position="296"/>
    </location>
</feature>
<dbReference type="Pfam" id="PF02016">
    <property type="entry name" value="Peptidase_S66"/>
    <property type="match status" value="1"/>
</dbReference>
<evidence type="ECO:0000256" key="3">
    <source>
        <dbReference type="PIRSR" id="PIRSR028757-1"/>
    </source>
</evidence>
<dbReference type="GO" id="GO:0016787">
    <property type="term" value="F:hydrolase activity"/>
    <property type="evidence" value="ECO:0007669"/>
    <property type="project" value="UniProtKB-KW"/>
</dbReference>
<dbReference type="KEGG" id="pbd:PBOR_20195"/>
<dbReference type="CDD" id="cd07062">
    <property type="entry name" value="Peptidase_S66_mccF_like"/>
    <property type="match status" value="1"/>
</dbReference>
<dbReference type="PANTHER" id="PTHR30237">
    <property type="entry name" value="MURAMOYLTETRAPEPTIDE CARBOXYPEPTIDASE"/>
    <property type="match status" value="1"/>
</dbReference>
<organism evidence="6 7">
    <name type="scientific">Paenibacillus borealis</name>
    <dbReference type="NCBI Taxonomy" id="160799"/>
    <lineage>
        <taxon>Bacteria</taxon>
        <taxon>Bacillati</taxon>
        <taxon>Bacillota</taxon>
        <taxon>Bacilli</taxon>
        <taxon>Bacillales</taxon>
        <taxon>Paenibacillaceae</taxon>
        <taxon>Paenibacillus</taxon>
    </lineage>
</organism>
<comment type="similarity">
    <text evidence="1">Belongs to the peptidase S66 family.</text>
</comment>
<dbReference type="SUPFAM" id="SSF141986">
    <property type="entry name" value="LD-carboxypeptidase A C-terminal domain-like"/>
    <property type="match status" value="1"/>
</dbReference>
<reference evidence="6" key="1">
    <citation type="submission" date="2014-08" db="EMBL/GenBank/DDBJ databases">
        <title>Comparative genomics of the Paenibacillus odorifer group.</title>
        <authorList>
            <person name="den Bakker H.C."/>
            <person name="Tsai Y.-C.Y.-C."/>
            <person name="Martin N."/>
            <person name="Korlach J."/>
            <person name="Wiedmann M."/>
        </authorList>
    </citation>
    <scope>NUCLEOTIDE SEQUENCE [LARGE SCALE GENOMIC DNA]</scope>
    <source>
        <strain evidence="6">DSM 13188</strain>
    </source>
</reference>
<keyword evidence="7" id="KW-1185">Reference proteome</keyword>
<dbReference type="OrthoDB" id="9807329at2"/>
<evidence type="ECO:0000313" key="7">
    <source>
        <dbReference type="Proteomes" id="UP000029518"/>
    </source>
</evidence>
<feature type="domain" description="LD-carboxypeptidase C-terminal" evidence="5">
    <location>
        <begin position="197"/>
        <end position="311"/>
    </location>
</feature>
<dbReference type="InterPro" id="IPR027461">
    <property type="entry name" value="Carboxypeptidase_A_C_sf"/>
</dbReference>
<evidence type="ECO:0000256" key="2">
    <source>
        <dbReference type="ARBA" id="ARBA00022801"/>
    </source>
</evidence>
<protein>
    <submittedName>
        <fullName evidence="6">Peptidase S66</fullName>
    </submittedName>
</protein>
<feature type="active site" description="Charge relay system" evidence="3">
    <location>
        <position position="228"/>
    </location>
</feature>
<evidence type="ECO:0000313" key="6">
    <source>
        <dbReference type="EMBL" id="AIQ58990.1"/>
    </source>
</evidence>
<dbReference type="InterPro" id="IPR027478">
    <property type="entry name" value="LdcA_N"/>
</dbReference>
<proteinExistence type="inferred from homology"/>
<accession>A0A089LFX6</accession>
<dbReference type="Proteomes" id="UP000029518">
    <property type="component" value="Chromosome"/>
</dbReference>
<dbReference type="PIRSF" id="PIRSF028757">
    <property type="entry name" value="LD-carboxypeptidase"/>
    <property type="match status" value="1"/>
</dbReference>
<dbReference type="HOGENOM" id="CLU_034346_1_1_9"/>
<evidence type="ECO:0000259" key="5">
    <source>
        <dbReference type="Pfam" id="PF17676"/>
    </source>
</evidence>
<evidence type="ECO:0000259" key="4">
    <source>
        <dbReference type="Pfam" id="PF02016"/>
    </source>
</evidence>
<feature type="domain" description="LD-carboxypeptidase N-terminal" evidence="4">
    <location>
        <begin position="12"/>
        <end position="131"/>
    </location>
</feature>
<dbReference type="SUPFAM" id="SSF52317">
    <property type="entry name" value="Class I glutamine amidotransferase-like"/>
    <property type="match status" value="1"/>
</dbReference>
<dbReference type="PANTHER" id="PTHR30237:SF6">
    <property type="entry name" value="CARBOXYPEPTIDASE YOCD-RELATED"/>
    <property type="match status" value="1"/>
</dbReference>
<keyword evidence="2" id="KW-0378">Hydrolase</keyword>
<dbReference type="RefSeq" id="WP_042214446.1">
    <property type="nucleotide sequence ID" value="NZ_CP009285.1"/>
</dbReference>
<dbReference type="InterPro" id="IPR040449">
    <property type="entry name" value="Peptidase_S66_N"/>
</dbReference>
<gene>
    <name evidence="6" type="ORF">PBOR_20195</name>
</gene>
<dbReference type="InterPro" id="IPR029062">
    <property type="entry name" value="Class_I_gatase-like"/>
</dbReference>
<dbReference type="Gene3D" id="3.40.50.10740">
    <property type="entry name" value="Class I glutamine amidotransferase-like"/>
    <property type="match status" value="1"/>
</dbReference>
<feature type="active site" description="Nucleophile" evidence="3">
    <location>
        <position position="111"/>
    </location>
</feature>
<dbReference type="InterPro" id="IPR040921">
    <property type="entry name" value="Peptidase_S66C"/>
</dbReference>
<evidence type="ECO:0000256" key="1">
    <source>
        <dbReference type="ARBA" id="ARBA00010233"/>
    </source>
</evidence>